<name>C7J646_ORYSJ</name>
<dbReference type="EMBL" id="AP008214">
    <property type="protein sequence ID" value="BAH94122.1"/>
    <property type="molecule type" value="Genomic_DNA"/>
</dbReference>
<evidence type="ECO:0000313" key="2">
    <source>
        <dbReference type="Proteomes" id="UP000000763"/>
    </source>
</evidence>
<evidence type="ECO:0000313" key="1">
    <source>
        <dbReference type="EMBL" id="BAH94122.1"/>
    </source>
</evidence>
<proteinExistence type="predicted"/>
<reference evidence="1 2" key="1">
    <citation type="journal article" date="2005" name="Nature">
        <title>The map-based sequence of the rice genome.</title>
        <authorList>
            <consortium name="International rice genome sequencing project (IRGSP)"/>
            <person name="Matsumoto T."/>
            <person name="Wu J."/>
            <person name="Kanamori H."/>
            <person name="Katayose Y."/>
            <person name="Fujisawa M."/>
            <person name="Namiki N."/>
            <person name="Mizuno H."/>
            <person name="Yamamoto K."/>
            <person name="Antonio B.A."/>
            <person name="Baba T."/>
            <person name="Sakata K."/>
            <person name="Nagamura Y."/>
            <person name="Aoki H."/>
            <person name="Arikawa K."/>
            <person name="Arita K."/>
            <person name="Bito T."/>
            <person name="Chiden Y."/>
            <person name="Fujitsuka N."/>
            <person name="Fukunaka R."/>
            <person name="Hamada M."/>
            <person name="Harada C."/>
            <person name="Hayashi A."/>
            <person name="Hijishita S."/>
            <person name="Honda M."/>
            <person name="Hosokawa S."/>
            <person name="Ichikawa Y."/>
            <person name="Idonuma A."/>
            <person name="Iijima M."/>
            <person name="Ikeda M."/>
            <person name="Ikeno M."/>
            <person name="Ito K."/>
            <person name="Ito S."/>
            <person name="Ito T."/>
            <person name="Ito Y."/>
            <person name="Ito Y."/>
            <person name="Iwabuchi A."/>
            <person name="Kamiya K."/>
            <person name="Karasawa W."/>
            <person name="Kurita K."/>
            <person name="Katagiri S."/>
            <person name="Kikuta A."/>
            <person name="Kobayashi H."/>
            <person name="Kobayashi N."/>
            <person name="Machita K."/>
            <person name="Maehara T."/>
            <person name="Masukawa M."/>
            <person name="Mizubayashi T."/>
            <person name="Mukai Y."/>
            <person name="Nagasaki H."/>
            <person name="Nagata Y."/>
            <person name="Naito S."/>
            <person name="Nakashima M."/>
            <person name="Nakama Y."/>
            <person name="Nakamichi Y."/>
            <person name="Nakamura M."/>
            <person name="Meguro A."/>
            <person name="Negishi M."/>
            <person name="Ohta I."/>
            <person name="Ohta T."/>
            <person name="Okamoto M."/>
            <person name="Ono N."/>
            <person name="Saji S."/>
            <person name="Sakaguchi M."/>
            <person name="Sakai K."/>
            <person name="Shibata M."/>
            <person name="Shimokawa T."/>
            <person name="Song J."/>
            <person name="Takazaki Y."/>
            <person name="Terasawa K."/>
            <person name="Tsugane M."/>
            <person name="Tsuji K."/>
            <person name="Ueda S."/>
            <person name="Waki K."/>
            <person name="Yamagata H."/>
            <person name="Yamamoto M."/>
            <person name="Yamamoto S."/>
            <person name="Yamane H."/>
            <person name="Yoshiki S."/>
            <person name="Yoshihara R."/>
            <person name="Yukawa K."/>
            <person name="Zhong H."/>
            <person name="Yano M."/>
            <person name="Yuan Q."/>
            <person name="Ouyang S."/>
            <person name="Liu J."/>
            <person name="Jones K.M."/>
            <person name="Gansberger K."/>
            <person name="Moffat K."/>
            <person name="Hill J."/>
            <person name="Bera J."/>
            <person name="Fadrosh D."/>
            <person name="Jin S."/>
            <person name="Johri S."/>
            <person name="Kim M."/>
            <person name="Overton L."/>
            <person name="Reardon M."/>
            <person name="Tsitrin T."/>
            <person name="Vuong H."/>
            <person name="Weaver B."/>
            <person name="Ciecko A."/>
            <person name="Tallon L."/>
            <person name="Jackson J."/>
            <person name="Pai G."/>
            <person name="Aken S.V."/>
            <person name="Utterback T."/>
            <person name="Reidmuller S."/>
            <person name="Feldblyum T."/>
            <person name="Hsiao J."/>
            <person name="Zismann V."/>
            <person name="Iobst S."/>
            <person name="de Vazeille A.R."/>
            <person name="Buell C.R."/>
            <person name="Ying K."/>
            <person name="Li Y."/>
            <person name="Lu T."/>
            <person name="Huang Y."/>
            <person name="Zhao Q."/>
            <person name="Feng Q."/>
            <person name="Zhang L."/>
            <person name="Zhu J."/>
            <person name="Weng Q."/>
            <person name="Mu J."/>
            <person name="Lu Y."/>
            <person name="Fan D."/>
            <person name="Liu Y."/>
            <person name="Guan J."/>
            <person name="Zhang Y."/>
            <person name="Yu S."/>
            <person name="Liu X."/>
            <person name="Zhang Y."/>
            <person name="Hong G."/>
            <person name="Han B."/>
            <person name="Choisne N."/>
            <person name="Demange N."/>
            <person name="Orjeda G."/>
            <person name="Samain S."/>
            <person name="Cattolico L."/>
            <person name="Pelletier E."/>
            <person name="Couloux A."/>
            <person name="Segurens B."/>
            <person name="Wincker P."/>
            <person name="D'Hont A."/>
            <person name="Scarpelli C."/>
            <person name="Weissenbach J."/>
            <person name="Salanoubat M."/>
            <person name="Quetier F."/>
            <person name="Yu Y."/>
            <person name="Kim H.R."/>
            <person name="Rambo T."/>
            <person name="Currie J."/>
            <person name="Collura K."/>
            <person name="Luo M."/>
            <person name="Yang T."/>
            <person name="Ammiraju J.S.S."/>
            <person name="Engler F."/>
            <person name="Soderlund C."/>
            <person name="Wing R.A."/>
            <person name="Palmer L.E."/>
            <person name="de la Bastide M."/>
            <person name="Spiegel L."/>
            <person name="Nascimento L."/>
            <person name="Zutavern T."/>
            <person name="O'Shaughnessy A."/>
            <person name="Dike S."/>
            <person name="Dedhia N."/>
            <person name="Preston R."/>
            <person name="Balija V."/>
            <person name="McCombie W.R."/>
            <person name="Chow T."/>
            <person name="Chen H."/>
            <person name="Chung M."/>
            <person name="Chen C."/>
            <person name="Shaw J."/>
            <person name="Wu H."/>
            <person name="Hsiao K."/>
            <person name="Chao Y."/>
            <person name="Chu M."/>
            <person name="Cheng C."/>
            <person name="Hour A."/>
            <person name="Lee P."/>
            <person name="Lin S."/>
            <person name="Lin Y."/>
            <person name="Liou J."/>
            <person name="Liu S."/>
            <person name="Hsing Y."/>
            <person name="Raghuvanshi S."/>
            <person name="Mohanty A."/>
            <person name="Bharti A.K."/>
            <person name="Gaur A."/>
            <person name="Gupta V."/>
            <person name="Kumar D."/>
            <person name="Ravi V."/>
            <person name="Vij S."/>
            <person name="Kapur A."/>
            <person name="Khurana P."/>
            <person name="Khurana P."/>
            <person name="Khurana J.P."/>
            <person name="Tyagi A.K."/>
            <person name="Gaikwad K."/>
            <person name="Singh A."/>
            <person name="Dalal V."/>
            <person name="Srivastava S."/>
            <person name="Dixit A."/>
            <person name="Pal A.K."/>
            <person name="Ghazi I.A."/>
            <person name="Yadav M."/>
            <person name="Pandit A."/>
            <person name="Bhargava A."/>
            <person name="Sureshbabu K."/>
            <person name="Batra K."/>
            <person name="Sharma T.R."/>
            <person name="Mohapatra T."/>
            <person name="Singh N.K."/>
            <person name="Messing J."/>
            <person name="Nelson A.B."/>
            <person name="Fuks G."/>
            <person name="Kavchok S."/>
            <person name="Keizer G."/>
            <person name="Linton E."/>
            <person name="Llaca V."/>
            <person name="Song R."/>
            <person name="Tanyolac B."/>
            <person name="Young S."/>
            <person name="Ho-Il K."/>
            <person name="Hahn J.H."/>
            <person name="Sangsakoo G."/>
            <person name="Vanavichit A."/>
            <person name="de Mattos Luiz.A.T."/>
            <person name="Zimmer P.D."/>
            <person name="Malone G."/>
            <person name="Dellagostin O."/>
            <person name="de Oliveira A.C."/>
            <person name="Bevan M."/>
            <person name="Bancroft I."/>
            <person name="Minx P."/>
            <person name="Cordum H."/>
            <person name="Wilson R."/>
            <person name="Cheng Z."/>
            <person name="Jin W."/>
            <person name="Jiang J."/>
            <person name="Leong S.A."/>
            <person name="Iwama H."/>
            <person name="Gojobori T."/>
            <person name="Itoh T."/>
            <person name="Niimura Y."/>
            <person name="Fujii Y."/>
            <person name="Habara T."/>
            <person name="Sakai H."/>
            <person name="Sato Y."/>
            <person name="Wilson G."/>
            <person name="Kumar K."/>
            <person name="McCouch S."/>
            <person name="Juretic N."/>
            <person name="Hoen D."/>
            <person name="Wright S."/>
            <person name="Bruskiewich R."/>
            <person name="Bureau T."/>
            <person name="Miyao A."/>
            <person name="Hirochika H."/>
            <person name="Nishikawa T."/>
            <person name="Kadowaki K."/>
            <person name="Sugiura M."/>
            <person name="Burr B."/>
            <person name="Sasaki T."/>
        </authorList>
    </citation>
    <scope>NUCLEOTIDE SEQUENCE [LARGE SCALE GENOMIC DNA]</scope>
    <source>
        <strain evidence="2">cv. Nipponbare</strain>
    </source>
</reference>
<protein>
    <submittedName>
        <fullName evidence="1">Os08g0162450 protein</fullName>
    </submittedName>
</protein>
<reference evidence="2" key="2">
    <citation type="journal article" date="2008" name="Nucleic Acids Res.">
        <title>The rice annotation project database (RAP-DB): 2008 update.</title>
        <authorList>
            <consortium name="The rice annotation project (RAP)"/>
        </authorList>
    </citation>
    <scope>GENOME REANNOTATION</scope>
    <source>
        <strain evidence="2">cv. Nipponbare</strain>
    </source>
</reference>
<organism evidence="1 2">
    <name type="scientific">Oryza sativa subsp. japonica</name>
    <name type="common">Rice</name>
    <dbReference type="NCBI Taxonomy" id="39947"/>
    <lineage>
        <taxon>Eukaryota</taxon>
        <taxon>Viridiplantae</taxon>
        <taxon>Streptophyta</taxon>
        <taxon>Embryophyta</taxon>
        <taxon>Tracheophyta</taxon>
        <taxon>Spermatophyta</taxon>
        <taxon>Magnoliopsida</taxon>
        <taxon>Liliopsida</taxon>
        <taxon>Poales</taxon>
        <taxon>Poaceae</taxon>
        <taxon>BOP clade</taxon>
        <taxon>Oryzoideae</taxon>
        <taxon>Oryzeae</taxon>
        <taxon>Oryzinae</taxon>
        <taxon>Oryza</taxon>
        <taxon>Oryza sativa</taxon>
    </lineage>
</organism>
<accession>C7J646</accession>
<dbReference type="AlphaFoldDB" id="C7J646"/>
<gene>
    <name evidence="1" type="ordered locus">Os08g0162450</name>
</gene>
<sequence>MCAIGGGPCLEVVVAAEASSRGGASILLIKIVRYAMVIGDVRLLEVAQHAVP</sequence>
<dbReference type="KEGG" id="dosa:Os08g0162450"/>
<dbReference type="Proteomes" id="UP000000763">
    <property type="component" value="Chromosome 8"/>
</dbReference>